<dbReference type="EMBL" id="CBMG010001973">
    <property type="protein sequence ID" value="CEG03722.1"/>
    <property type="molecule type" value="Genomic_DNA"/>
</dbReference>
<comment type="caution">
    <text evidence="1">The sequence shown here is derived from an EMBL/GenBank/DDBJ whole genome shotgun (WGS) entry which is preliminary data.</text>
</comment>
<reference evidence="1" key="1">
    <citation type="submission" date="2013-05" db="EMBL/GenBank/DDBJ databases">
        <title>Draft genome sequences of six wheat associated Fusarium spp. isolates.</title>
        <authorList>
            <person name="Moolhuijzen P.M."/>
            <person name="Manners J.M."/>
            <person name="Wilcox S."/>
            <person name="Bellgard M.I."/>
            <person name="Gardiner D.M."/>
        </authorList>
    </citation>
    <scope>NUCLEOTIDE SEQUENCE</scope>
    <source>
        <strain evidence="1">CS5907</strain>
    </source>
</reference>
<proteinExistence type="predicted"/>
<sequence length="204" mass="22147">MDARNIYLHAVDTWTVDVEWIASLGNGIPGSYAINDPECNAIAYWQAQTISSACGGQNPLPCYPSKAPGGRTYRLMTAKLGEASGYANVSLVQNAQSSSVDQVVLVYHNYSRGGLRFKNGWENVTKQSIIPILNRMHRYSNMVQNGKDGYVATKKSSPGGWHAQLDILRNIIESSGTLTTTVNGGKIHIASERNIEGACVELKG</sequence>
<dbReference type="AlphaFoldDB" id="A0A090MFK8"/>
<name>A0A090MFK8_9HYPO</name>
<gene>
    <name evidence="1" type="ORF">BN851_0097810</name>
</gene>
<organism evidence="1">
    <name type="scientific">Fusarium acuminatum CS5907</name>
    <dbReference type="NCBI Taxonomy" id="1318461"/>
    <lineage>
        <taxon>Eukaryota</taxon>
        <taxon>Fungi</taxon>
        <taxon>Dikarya</taxon>
        <taxon>Ascomycota</taxon>
        <taxon>Pezizomycotina</taxon>
        <taxon>Sordariomycetes</taxon>
        <taxon>Hypocreomycetidae</taxon>
        <taxon>Hypocreales</taxon>
        <taxon>Nectriaceae</taxon>
        <taxon>Fusarium</taxon>
        <taxon>Fusarium tricinctum species complex</taxon>
    </lineage>
</organism>
<protein>
    <submittedName>
        <fullName evidence="1">WGS project CBMG000000000 data, contig CS5907-c001977</fullName>
    </submittedName>
</protein>
<accession>A0A090MFK8</accession>
<evidence type="ECO:0000313" key="1">
    <source>
        <dbReference type="EMBL" id="CEG03722.1"/>
    </source>
</evidence>